<dbReference type="CDD" id="cd12914">
    <property type="entry name" value="PDC1_DGC_like"/>
    <property type="match status" value="1"/>
</dbReference>
<comment type="caution">
    <text evidence="2">The sequence shown here is derived from an EMBL/GenBank/DDBJ whole genome shotgun (WGS) entry which is preliminary data.</text>
</comment>
<keyword evidence="1" id="KW-0812">Transmembrane</keyword>
<evidence type="ECO:0000313" key="2">
    <source>
        <dbReference type="EMBL" id="MBE9040387.1"/>
    </source>
</evidence>
<feature type="transmembrane region" description="Helical" evidence="1">
    <location>
        <begin position="67"/>
        <end position="88"/>
    </location>
</feature>
<dbReference type="EMBL" id="JADEXN010000080">
    <property type="protein sequence ID" value="MBE9040387.1"/>
    <property type="molecule type" value="Genomic_DNA"/>
</dbReference>
<keyword evidence="1" id="KW-0472">Membrane</keyword>
<keyword evidence="3" id="KW-1185">Reference proteome</keyword>
<protein>
    <submittedName>
        <fullName evidence="2">Uncharacterized protein</fullName>
    </submittedName>
</protein>
<name>A0A928Z6H8_9CYAN</name>
<dbReference type="AlphaFoldDB" id="A0A928Z6H8"/>
<reference evidence="2" key="1">
    <citation type="submission" date="2020-10" db="EMBL/GenBank/DDBJ databases">
        <authorList>
            <person name="Castelo-Branco R."/>
            <person name="Eusebio N."/>
            <person name="Adriana R."/>
            <person name="Vieira A."/>
            <person name="Brugerolle De Fraissinette N."/>
            <person name="Rezende De Castro R."/>
            <person name="Schneider M.P."/>
            <person name="Vasconcelos V."/>
            <person name="Leao P.N."/>
        </authorList>
    </citation>
    <scope>NUCLEOTIDE SEQUENCE</scope>
    <source>
        <strain evidence="2">LEGE 11467</strain>
    </source>
</reference>
<evidence type="ECO:0000313" key="3">
    <source>
        <dbReference type="Proteomes" id="UP000621799"/>
    </source>
</evidence>
<evidence type="ECO:0000256" key="1">
    <source>
        <dbReference type="SAM" id="Phobius"/>
    </source>
</evidence>
<sequence>MTNRVIFFGKEHWLVERDLVFDRRVDFQSSPSISTKLMTLSKQLTHRKQQMRWWFDGNASNKISRNLWLRLILGCTTFVVSTSAYYSYRVLRNLTLEKIEQEVLFKVQIGSDAIDGWLVSRRERVETFANMPRLQSLDWSSIEPYLQLEIDRQTDFFKFALVYSDGTRNNTVGTTRAKGNVGDRPFFIAAMAGRSSINDPVISRSTGIPQINMAAPIWSIPPVDPTA</sequence>
<organism evidence="2 3">
    <name type="scientific">Zarconia navalis LEGE 11467</name>
    <dbReference type="NCBI Taxonomy" id="1828826"/>
    <lineage>
        <taxon>Bacteria</taxon>
        <taxon>Bacillati</taxon>
        <taxon>Cyanobacteriota</taxon>
        <taxon>Cyanophyceae</taxon>
        <taxon>Oscillatoriophycideae</taxon>
        <taxon>Oscillatoriales</taxon>
        <taxon>Oscillatoriales incertae sedis</taxon>
        <taxon>Zarconia</taxon>
        <taxon>Zarconia navalis</taxon>
    </lineage>
</organism>
<accession>A0A928Z6H8</accession>
<gene>
    <name evidence="2" type="ORF">IQ235_06220</name>
</gene>
<keyword evidence="1" id="KW-1133">Transmembrane helix</keyword>
<feature type="non-terminal residue" evidence="2">
    <location>
        <position position="227"/>
    </location>
</feature>
<dbReference type="Gene3D" id="3.30.450.20">
    <property type="entry name" value="PAS domain"/>
    <property type="match status" value="1"/>
</dbReference>
<proteinExistence type="predicted"/>
<dbReference type="Proteomes" id="UP000621799">
    <property type="component" value="Unassembled WGS sequence"/>
</dbReference>